<dbReference type="Gene3D" id="3.40.30.10">
    <property type="entry name" value="Glutaredoxin"/>
    <property type="match status" value="1"/>
</dbReference>
<comment type="subcellular location">
    <subcellularLocation>
        <location evidence="1 7">Periplasm</location>
    </subcellularLocation>
</comment>
<evidence type="ECO:0000256" key="2">
    <source>
        <dbReference type="ARBA" id="ARBA00009813"/>
    </source>
</evidence>
<dbReference type="InterPro" id="IPR051470">
    <property type="entry name" value="Thiol:disulfide_interchange"/>
</dbReference>
<evidence type="ECO:0000256" key="6">
    <source>
        <dbReference type="ARBA" id="ARBA00023284"/>
    </source>
</evidence>
<evidence type="ECO:0000313" key="10">
    <source>
        <dbReference type="EMBL" id="KXI27528.1"/>
    </source>
</evidence>
<dbReference type="InterPro" id="IPR018950">
    <property type="entry name" value="DiS-bond_isomerase_DsbC/G_N"/>
</dbReference>
<evidence type="ECO:0000256" key="5">
    <source>
        <dbReference type="ARBA" id="ARBA00023157"/>
    </source>
</evidence>
<dbReference type="EMBL" id="LSNE01000011">
    <property type="protein sequence ID" value="KXI27528.1"/>
    <property type="molecule type" value="Genomic_DNA"/>
</dbReference>
<dbReference type="GO" id="GO:0042597">
    <property type="term" value="C:periplasmic space"/>
    <property type="evidence" value="ECO:0007669"/>
    <property type="project" value="UniProtKB-SubCell"/>
</dbReference>
<keyword evidence="4 7" id="KW-0574">Periplasm</keyword>
<proteinExistence type="inferred from homology"/>
<feature type="signal peptide" evidence="7">
    <location>
        <begin position="1"/>
        <end position="18"/>
    </location>
</feature>
<dbReference type="Pfam" id="PF10411">
    <property type="entry name" value="DsbC_N"/>
    <property type="match status" value="1"/>
</dbReference>
<name>A0A148KMR3_9ALTE</name>
<dbReference type="InterPro" id="IPR036249">
    <property type="entry name" value="Thioredoxin-like_sf"/>
</dbReference>
<evidence type="ECO:0000256" key="4">
    <source>
        <dbReference type="ARBA" id="ARBA00022764"/>
    </source>
</evidence>
<dbReference type="SUPFAM" id="SSF52833">
    <property type="entry name" value="Thioredoxin-like"/>
    <property type="match status" value="1"/>
</dbReference>
<dbReference type="InterPro" id="IPR012336">
    <property type="entry name" value="Thioredoxin-like_fold"/>
</dbReference>
<sequence length="236" mass="25867">MKHKAFCLALVISTTAGASTQNDNLDLVKAKVQSTLGMQITSIADSPVAGLLQLETNKGLFYSSDDGKFLLQARVYNLDEGMRNETEIALSHIRLAGIAEFKDSVIEFKAKNEKYAVTVFTDINCGYCRKLHNEMDKYNALGITVRYLAYPREGLRSATAQNMMAVWCSDNKQQAMNNAKSDEKVNAKACDSKVAEQYAFGQKVGVNGTPNIILPDGTLIPGYQPPSALEQALKDI</sequence>
<protein>
    <recommendedName>
        <fullName evidence="7">Thiol:disulfide interchange protein</fullName>
    </recommendedName>
</protein>
<dbReference type="SUPFAM" id="SSF54423">
    <property type="entry name" value="DsbC/DsbG N-terminal domain-like"/>
    <property type="match status" value="1"/>
</dbReference>
<evidence type="ECO:0000259" key="8">
    <source>
        <dbReference type="Pfam" id="PF10411"/>
    </source>
</evidence>
<feature type="domain" description="Thioredoxin-like fold" evidence="9">
    <location>
        <begin position="110"/>
        <end position="233"/>
    </location>
</feature>
<keyword evidence="3 7" id="KW-0732">Signal</keyword>
<comment type="caution">
    <text evidence="10">The sequence shown here is derived from an EMBL/GenBank/DDBJ whole genome shotgun (WGS) entry which is preliminary data.</text>
</comment>
<comment type="function">
    <text evidence="7">Required for disulfide bond formation in some periplasmic proteins. Acts by transferring its disulfide bond to other proteins and is reduced in the process.</text>
</comment>
<accession>A0A148KMR3</accession>
<dbReference type="NCBIfam" id="NF008129">
    <property type="entry name" value="PRK10877.1"/>
    <property type="match status" value="1"/>
</dbReference>
<dbReference type="AlphaFoldDB" id="A0A148KMR3"/>
<dbReference type="PROSITE" id="PS00194">
    <property type="entry name" value="THIOREDOXIN_1"/>
    <property type="match status" value="1"/>
</dbReference>
<dbReference type="InterPro" id="IPR009094">
    <property type="entry name" value="DiS-bond_isomerase_DsbC/G_N_sf"/>
</dbReference>
<dbReference type="CDD" id="cd03020">
    <property type="entry name" value="DsbA_DsbC_DsbG"/>
    <property type="match status" value="1"/>
</dbReference>
<keyword evidence="6 7" id="KW-0676">Redox-active center</keyword>
<dbReference type="PANTHER" id="PTHR35272:SF3">
    <property type="entry name" value="THIOL:DISULFIDE INTERCHANGE PROTEIN DSBC"/>
    <property type="match status" value="1"/>
</dbReference>
<dbReference type="OrthoDB" id="12976at2"/>
<reference evidence="11" key="1">
    <citation type="submission" date="2016-02" db="EMBL/GenBank/DDBJ databases">
        <authorList>
            <person name="Schultz-Johansen M."/>
            <person name="Glaring M.A."/>
            <person name="Bech P.K."/>
            <person name="Stougaard P."/>
        </authorList>
    </citation>
    <scope>NUCLEOTIDE SEQUENCE [LARGE SCALE GENOMIC DNA]</scope>
    <source>
        <strain evidence="11">S66</strain>
    </source>
</reference>
<dbReference type="InterPro" id="IPR017937">
    <property type="entry name" value="Thioredoxin_CS"/>
</dbReference>
<evidence type="ECO:0000256" key="7">
    <source>
        <dbReference type="RuleBase" id="RU364038"/>
    </source>
</evidence>
<evidence type="ECO:0000259" key="9">
    <source>
        <dbReference type="Pfam" id="PF13098"/>
    </source>
</evidence>
<feature type="chain" id="PRO_5010008929" description="Thiol:disulfide interchange protein" evidence="7">
    <location>
        <begin position="19"/>
        <end position="236"/>
    </location>
</feature>
<dbReference type="STRING" id="1799789.AX660_21940"/>
<dbReference type="InterPro" id="IPR033954">
    <property type="entry name" value="DiS-bond_Isoase_DsbC/G"/>
</dbReference>
<gene>
    <name evidence="10" type="ORF">AX660_21940</name>
</gene>
<dbReference type="Gene3D" id="3.10.450.70">
    <property type="entry name" value="Disulphide bond isomerase, DsbC/G, N-terminal"/>
    <property type="match status" value="1"/>
</dbReference>
<dbReference type="Proteomes" id="UP000070299">
    <property type="component" value="Unassembled WGS sequence"/>
</dbReference>
<organism evidence="10 11">
    <name type="scientific">Paraglaciecola hydrolytica</name>
    <dbReference type="NCBI Taxonomy" id="1799789"/>
    <lineage>
        <taxon>Bacteria</taxon>
        <taxon>Pseudomonadati</taxon>
        <taxon>Pseudomonadota</taxon>
        <taxon>Gammaproteobacteria</taxon>
        <taxon>Alteromonadales</taxon>
        <taxon>Alteromonadaceae</taxon>
        <taxon>Paraglaciecola</taxon>
    </lineage>
</organism>
<evidence type="ECO:0000256" key="3">
    <source>
        <dbReference type="ARBA" id="ARBA00022729"/>
    </source>
</evidence>
<dbReference type="Pfam" id="PF13098">
    <property type="entry name" value="Thioredoxin_2"/>
    <property type="match status" value="1"/>
</dbReference>
<evidence type="ECO:0000313" key="11">
    <source>
        <dbReference type="Proteomes" id="UP000070299"/>
    </source>
</evidence>
<feature type="domain" description="Disulphide bond isomerase DsbC/G N-terminal" evidence="8">
    <location>
        <begin position="22"/>
        <end position="86"/>
    </location>
</feature>
<comment type="similarity">
    <text evidence="2 7">Belongs to the thioredoxin family. DsbC subfamily.</text>
</comment>
<evidence type="ECO:0000256" key="1">
    <source>
        <dbReference type="ARBA" id="ARBA00004418"/>
    </source>
</evidence>
<dbReference type="PANTHER" id="PTHR35272">
    <property type="entry name" value="THIOL:DISULFIDE INTERCHANGE PROTEIN DSBC-RELATED"/>
    <property type="match status" value="1"/>
</dbReference>
<keyword evidence="5" id="KW-1015">Disulfide bond</keyword>
<keyword evidence="11" id="KW-1185">Reference proteome</keyword>